<comment type="cofactor">
    <cofactor evidence="2">
        <name>Mg(2+)</name>
        <dbReference type="ChEBI" id="CHEBI:18420"/>
    </cofactor>
</comment>
<dbReference type="GO" id="GO:0004722">
    <property type="term" value="F:protein serine/threonine phosphatase activity"/>
    <property type="evidence" value="ECO:0007669"/>
    <property type="project" value="UniProtKB-EC"/>
</dbReference>
<evidence type="ECO:0000256" key="2">
    <source>
        <dbReference type="ARBA" id="ARBA00001946"/>
    </source>
</evidence>
<keyword evidence="6" id="KW-0938">Abscisic acid signaling pathway</keyword>
<comment type="catalytic activity">
    <reaction evidence="13">
        <text>O-phospho-L-seryl-[protein] + H2O = L-seryl-[protein] + phosphate</text>
        <dbReference type="Rhea" id="RHEA:20629"/>
        <dbReference type="Rhea" id="RHEA-COMP:9863"/>
        <dbReference type="Rhea" id="RHEA-COMP:11604"/>
        <dbReference type="ChEBI" id="CHEBI:15377"/>
        <dbReference type="ChEBI" id="CHEBI:29999"/>
        <dbReference type="ChEBI" id="CHEBI:43474"/>
        <dbReference type="ChEBI" id="CHEBI:83421"/>
        <dbReference type="EC" id="3.1.3.16"/>
    </reaction>
</comment>
<proteinExistence type="inferred from homology"/>
<dbReference type="CDD" id="cd00143">
    <property type="entry name" value="PP2Cc"/>
    <property type="match status" value="1"/>
</dbReference>
<keyword evidence="9" id="KW-0460">Magnesium</keyword>
<comment type="similarity">
    <text evidence="3">Belongs to the TRIAP1/MDM35 family.</text>
</comment>
<keyword evidence="11" id="KW-1015">Disulfide bond</keyword>
<evidence type="ECO:0000313" key="17">
    <source>
        <dbReference type="EMBL" id="AFL56849.1"/>
    </source>
</evidence>
<evidence type="ECO:0000256" key="9">
    <source>
        <dbReference type="ARBA" id="ARBA00022842"/>
    </source>
</evidence>
<dbReference type="InterPro" id="IPR015655">
    <property type="entry name" value="PP2C"/>
</dbReference>
<dbReference type="GO" id="GO:0009738">
    <property type="term" value="P:abscisic acid-activated signaling pathway"/>
    <property type="evidence" value="ECO:0007669"/>
    <property type="project" value="UniProtKB-KW"/>
</dbReference>
<dbReference type="EC" id="3.1.3.16" evidence="5"/>
<evidence type="ECO:0000259" key="16">
    <source>
        <dbReference type="PROSITE" id="PS51746"/>
    </source>
</evidence>
<dbReference type="InterPro" id="IPR036457">
    <property type="entry name" value="PPM-type-like_dom_sf"/>
</dbReference>
<evidence type="ECO:0000256" key="7">
    <source>
        <dbReference type="ARBA" id="ARBA00022723"/>
    </source>
</evidence>
<dbReference type="EMBL" id="JQ793946">
    <property type="protein sequence ID" value="AFL56849.1"/>
    <property type="molecule type" value="Genomic_DNA"/>
</dbReference>
<protein>
    <recommendedName>
        <fullName evidence="5">protein-serine/threonine phosphatase</fullName>
        <ecNumber evidence="5">3.1.3.16</ecNumber>
    </recommendedName>
</protein>
<dbReference type="PANTHER" id="PTHR47992">
    <property type="entry name" value="PROTEIN PHOSPHATASE"/>
    <property type="match status" value="1"/>
</dbReference>
<accession>I3XLL9</accession>
<dbReference type="InterPro" id="IPR001932">
    <property type="entry name" value="PPM-type_phosphatase-like_dom"/>
</dbReference>
<evidence type="ECO:0000256" key="1">
    <source>
        <dbReference type="ARBA" id="ARBA00001936"/>
    </source>
</evidence>
<dbReference type="Pfam" id="PF05254">
    <property type="entry name" value="UPF0203"/>
    <property type="match status" value="1"/>
</dbReference>
<dbReference type="AlphaFoldDB" id="I3XLL9"/>
<comment type="cofactor">
    <cofactor evidence="1">
        <name>Mn(2+)</name>
        <dbReference type="ChEBI" id="CHEBI:29035"/>
    </cofactor>
</comment>
<dbReference type="PROSITE" id="PS01032">
    <property type="entry name" value="PPM_1"/>
    <property type="match status" value="1"/>
</dbReference>
<keyword evidence="7" id="KW-0479">Metal-binding</keyword>
<dbReference type="FunFam" id="3.60.40.10:FF:000025">
    <property type="entry name" value="Protein phosphatase 2C 16"/>
    <property type="match status" value="1"/>
</dbReference>
<feature type="domain" description="PPM-type phosphatase" evidence="16">
    <location>
        <begin position="236"/>
        <end position="540"/>
    </location>
</feature>
<dbReference type="Pfam" id="PF00481">
    <property type="entry name" value="PP2C"/>
    <property type="match status" value="1"/>
</dbReference>
<keyword evidence="10 15" id="KW-0904">Protein phosphatase</keyword>
<evidence type="ECO:0000256" key="14">
    <source>
        <dbReference type="ARBA" id="ARBA00048336"/>
    </source>
</evidence>
<keyword evidence="8 15" id="KW-0378">Hydrolase</keyword>
<dbReference type="GO" id="GO:0046872">
    <property type="term" value="F:metal ion binding"/>
    <property type="evidence" value="ECO:0007669"/>
    <property type="project" value="UniProtKB-KW"/>
</dbReference>
<evidence type="ECO:0000256" key="3">
    <source>
        <dbReference type="ARBA" id="ARBA00006196"/>
    </source>
</evidence>
<dbReference type="PROSITE" id="PS51808">
    <property type="entry name" value="CHCH"/>
    <property type="match status" value="1"/>
</dbReference>
<evidence type="ECO:0000256" key="12">
    <source>
        <dbReference type="ARBA" id="ARBA00023211"/>
    </source>
</evidence>
<dbReference type="InterPro" id="IPR000222">
    <property type="entry name" value="PP2C_BS"/>
</dbReference>
<comment type="similarity">
    <text evidence="4 15">Belongs to the PP2C family.</text>
</comment>
<dbReference type="InterPro" id="IPR007918">
    <property type="entry name" value="MDM35_apoptosis"/>
</dbReference>
<evidence type="ECO:0000256" key="6">
    <source>
        <dbReference type="ARBA" id="ARBA00022682"/>
    </source>
</evidence>
<keyword evidence="12" id="KW-0464">Manganese</keyword>
<evidence type="ECO:0000256" key="4">
    <source>
        <dbReference type="ARBA" id="ARBA00006702"/>
    </source>
</evidence>
<dbReference type="SUPFAM" id="SSF81606">
    <property type="entry name" value="PP2C-like"/>
    <property type="match status" value="1"/>
</dbReference>
<dbReference type="SMART" id="SM00332">
    <property type="entry name" value="PP2Cc"/>
    <property type="match status" value="1"/>
</dbReference>
<sequence>MSPAVVVPFRVGNSVCDNPNMATPMDITRLKLMADTAGLLSDSVTKASDDLTEVGSDDCKSSNGEEEIGITAVSVMNDKCEGVPLSVVLSQNNSNWGAAGETISHGSEEDDSLSLEGDHIYDSSCSHSVISETSSICGDEFLGSEASSFDAFDSIINAKDISSVEIAAKANIEEANVESFETQIASSSSAAASLEEDVGGGIGTAACDNMVLQLPLEKKASEPVGRSVFEVDCVPLWGYTSVCGRRPEMEDAAATVPRFSELPVQMLVGDRVLDGSNKAIAHQTVHFFGVYDGHGGSQVANFCRERMHLALSEEIEHAKHDIAVGNMKDNCQELWRKAFTNCFLKVDAEIGGGPGVEPVAPETVGSTAVVAIICASHIIVANCGDSRAVLCRGKEPMALSVDHKPNRADEYERIEAAGGKVIQWNGHRVFGVLAMSRSIGDRYLKPWIIPEPEVMFVPRAKDDECLVLASDGLWDVMTNEEVCDLARRRILLWHKKNGVSLPSERGLGIDPAAQAAAEYLSNRALQKGSKDNITNLHPWRLRAICYKALEPPDEFLVIKIPRAAASFRPLMLLGWSFDGMIVSQAMGFKRESKSSASATSPCADLRAAYHNCFNRWYSEKFVKGNWDEEPCVSEWQKYRACLYEHLDDKKLKRFLEEETLVHSSMKSDGS</sequence>
<evidence type="ECO:0000256" key="5">
    <source>
        <dbReference type="ARBA" id="ARBA00013081"/>
    </source>
</evidence>
<evidence type="ECO:0000256" key="11">
    <source>
        <dbReference type="ARBA" id="ARBA00023157"/>
    </source>
</evidence>
<comment type="catalytic activity">
    <reaction evidence="14">
        <text>O-phospho-L-threonyl-[protein] + H2O = L-threonyl-[protein] + phosphate</text>
        <dbReference type="Rhea" id="RHEA:47004"/>
        <dbReference type="Rhea" id="RHEA-COMP:11060"/>
        <dbReference type="Rhea" id="RHEA-COMP:11605"/>
        <dbReference type="ChEBI" id="CHEBI:15377"/>
        <dbReference type="ChEBI" id="CHEBI:30013"/>
        <dbReference type="ChEBI" id="CHEBI:43474"/>
        <dbReference type="ChEBI" id="CHEBI:61977"/>
        <dbReference type="EC" id="3.1.3.16"/>
    </reaction>
</comment>
<evidence type="ECO:0000256" key="10">
    <source>
        <dbReference type="ARBA" id="ARBA00022912"/>
    </source>
</evidence>
<organism evidence="17">
    <name type="scientific">Cucumis sativus</name>
    <name type="common">Cucumber</name>
    <dbReference type="NCBI Taxonomy" id="3659"/>
    <lineage>
        <taxon>Eukaryota</taxon>
        <taxon>Viridiplantae</taxon>
        <taxon>Streptophyta</taxon>
        <taxon>Embryophyta</taxon>
        <taxon>Tracheophyta</taxon>
        <taxon>Spermatophyta</taxon>
        <taxon>Magnoliopsida</taxon>
        <taxon>eudicotyledons</taxon>
        <taxon>Gunneridae</taxon>
        <taxon>Pentapetalae</taxon>
        <taxon>rosids</taxon>
        <taxon>fabids</taxon>
        <taxon>Cucurbitales</taxon>
        <taxon>Cucurbitaceae</taxon>
        <taxon>Benincaseae</taxon>
        <taxon>Cucumis</taxon>
    </lineage>
</organism>
<reference evidence="17" key="1">
    <citation type="submission" date="2012-03" db="EMBL/GenBank/DDBJ databases">
        <title>Identification and characterization of novel CsABI1 and CsABI2 genes in cucumber genome using comparative analysis.</title>
        <authorList>
            <person name="Pawelkowicz M.E."/>
            <person name="Krzywkowski T."/>
            <person name="Kowalczuk C."/>
            <person name="Woycicki R."/>
            <person name="Przybecki Z."/>
        </authorList>
    </citation>
    <scope>NUCLEOTIDE SEQUENCE</scope>
</reference>
<name>I3XLL9_CUCSA</name>
<dbReference type="PROSITE" id="PS51746">
    <property type="entry name" value="PPM_2"/>
    <property type="match status" value="1"/>
</dbReference>
<evidence type="ECO:0000256" key="13">
    <source>
        <dbReference type="ARBA" id="ARBA00047761"/>
    </source>
</evidence>
<dbReference type="Gene3D" id="3.60.40.10">
    <property type="entry name" value="PPM-type phosphatase domain"/>
    <property type="match status" value="1"/>
</dbReference>
<evidence type="ECO:0000256" key="8">
    <source>
        <dbReference type="ARBA" id="ARBA00022801"/>
    </source>
</evidence>
<gene>
    <name evidence="17" type="primary">ABI2</name>
</gene>
<evidence type="ECO:0000256" key="15">
    <source>
        <dbReference type="RuleBase" id="RU003465"/>
    </source>
</evidence>